<dbReference type="InterPro" id="IPR050300">
    <property type="entry name" value="GDXG_lipolytic_enzyme"/>
</dbReference>
<feature type="domain" description="BD-FAE-like" evidence="2">
    <location>
        <begin position="152"/>
        <end position="359"/>
    </location>
</feature>
<sequence>MPGFLLRQLATAALTANAVRPVPGYQVAVPSMAAGWLTSELAPHLLALTVADAVRELARGRRDRPALALAAGSALALAAVVAQSARAQEHVDRALVEALGPDYRDRLSATYTDLDLSTPLSQLAMPFRLHDDEVEVVKDLPYDTEHGKRGLLDVYRQRGTDATDAPVLLHVHGGAWSIGDKEHQGIPLMLHMAARGWVCVTINYRLSPRDPFPAHIVDVKRAIAWIREHGPAYGADPSFLAVTGGSAGGHLAALAALTPDDPEYQPGFEDADTSVQAAAPHYGVYDFAGASGGRAAQLMRDRFLGPKVLFKDPVSDLADFERASPLLRVNADAPPFFVVHGRSDSLVDVDQARTFVAALREVSHQPVAYAELPGTQHAFDVFPSIRSAAVVRGVDRFLRFSHDAWVAARTTP</sequence>
<dbReference type="KEGG" id="nps:KRR39_07205"/>
<dbReference type="AlphaFoldDB" id="A0A975Y1I0"/>
<evidence type="ECO:0000313" key="4">
    <source>
        <dbReference type="Proteomes" id="UP000683575"/>
    </source>
</evidence>
<keyword evidence="4" id="KW-1185">Reference proteome</keyword>
<organism evidence="3 4">
    <name type="scientific">Nocardioides panacis</name>
    <dbReference type="NCBI Taxonomy" id="2849501"/>
    <lineage>
        <taxon>Bacteria</taxon>
        <taxon>Bacillati</taxon>
        <taxon>Actinomycetota</taxon>
        <taxon>Actinomycetes</taxon>
        <taxon>Propionibacteriales</taxon>
        <taxon>Nocardioidaceae</taxon>
        <taxon>Nocardioides</taxon>
    </lineage>
</organism>
<evidence type="ECO:0000256" key="1">
    <source>
        <dbReference type="ARBA" id="ARBA00022801"/>
    </source>
</evidence>
<accession>A0A975Y1I0</accession>
<dbReference type="Proteomes" id="UP000683575">
    <property type="component" value="Chromosome"/>
</dbReference>
<dbReference type="Pfam" id="PF20434">
    <property type="entry name" value="BD-FAE"/>
    <property type="match status" value="1"/>
</dbReference>
<dbReference type="InterPro" id="IPR049492">
    <property type="entry name" value="BD-FAE-like_dom"/>
</dbReference>
<evidence type="ECO:0000313" key="3">
    <source>
        <dbReference type="EMBL" id="QWZ09532.1"/>
    </source>
</evidence>
<proteinExistence type="predicted"/>
<gene>
    <name evidence="3" type="ORF">KRR39_07205</name>
</gene>
<dbReference type="EMBL" id="CP077062">
    <property type="protein sequence ID" value="QWZ09532.1"/>
    <property type="molecule type" value="Genomic_DNA"/>
</dbReference>
<dbReference type="RefSeq" id="WP_216941378.1">
    <property type="nucleotide sequence ID" value="NZ_CP077062.1"/>
</dbReference>
<dbReference type="PANTHER" id="PTHR48081:SF33">
    <property type="entry name" value="KYNURENINE FORMAMIDASE"/>
    <property type="match status" value="1"/>
</dbReference>
<reference evidence="3" key="1">
    <citation type="submission" date="2021-06" db="EMBL/GenBank/DDBJ databases">
        <title>Complete genome sequence of Nocardioides sp. G188.</title>
        <authorList>
            <person name="Im W.-T."/>
        </authorList>
    </citation>
    <scope>NUCLEOTIDE SEQUENCE</scope>
    <source>
        <strain evidence="3">G188</strain>
    </source>
</reference>
<keyword evidence="1 3" id="KW-0378">Hydrolase</keyword>
<protein>
    <submittedName>
        <fullName evidence="3">Alpha/beta hydrolase</fullName>
    </submittedName>
</protein>
<dbReference type="PANTHER" id="PTHR48081">
    <property type="entry name" value="AB HYDROLASE SUPERFAMILY PROTEIN C4A8.06C"/>
    <property type="match status" value="1"/>
</dbReference>
<evidence type="ECO:0000259" key="2">
    <source>
        <dbReference type="Pfam" id="PF20434"/>
    </source>
</evidence>
<dbReference type="GO" id="GO:0016787">
    <property type="term" value="F:hydrolase activity"/>
    <property type="evidence" value="ECO:0007669"/>
    <property type="project" value="UniProtKB-KW"/>
</dbReference>
<name>A0A975Y1I0_9ACTN</name>